<comment type="subcellular location">
    <subcellularLocation>
        <location evidence="9">Mitochondrion inner membrane</location>
        <topology evidence="9">Lipid-anchor</topology>
    </subcellularLocation>
</comment>
<dbReference type="InterPro" id="IPR042860">
    <property type="entry name" value="MIC25"/>
</dbReference>
<evidence type="ECO:0000256" key="10">
    <source>
        <dbReference type="ARBA" id="ARBA00034480"/>
    </source>
</evidence>
<accession>A0ABD0WRU5</accession>
<dbReference type="EMBL" id="JAGEUA010000005">
    <property type="protein sequence ID" value="KAL0977815.1"/>
    <property type="molecule type" value="Genomic_DNA"/>
</dbReference>
<dbReference type="GO" id="GO:0005743">
    <property type="term" value="C:mitochondrial inner membrane"/>
    <property type="evidence" value="ECO:0007669"/>
    <property type="project" value="UniProtKB-SubCell"/>
</dbReference>
<comment type="caution">
    <text evidence="12">The sequence shown here is derived from an EMBL/GenBank/DDBJ whole genome shotgun (WGS) entry which is preliminary data.</text>
</comment>
<evidence type="ECO:0000256" key="7">
    <source>
        <dbReference type="ARBA" id="ARBA00023157"/>
    </source>
</evidence>
<evidence type="ECO:0000256" key="6">
    <source>
        <dbReference type="ARBA" id="ARBA00023136"/>
    </source>
</evidence>
<evidence type="ECO:0000256" key="1">
    <source>
        <dbReference type="ARBA" id="ARBA00002689"/>
    </source>
</evidence>
<evidence type="ECO:0008006" key="14">
    <source>
        <dbReference type="Google" id="ProtNLM"/>
    </source>
</evidence>
<evidence type="ECO:0000256" key="9">
    <source>
        <dbReference type="ARBA" id="ARBA00034476"/>
    </source>
</evidence>
<dbReference type="Proteomes" id="UP001557470">
    <property type="component" value="Unassembled WGS sequence"/>
</dbReference>
<keyword evidence="4" id="KW-0175">Coiled coil</keyword>
<feature type="compositionally biased region" description="Basic and acidic residues" evidence="11">
    <location>
        <begin position="100"/>
        <end position="117"/>
    </location>
</feature>
<keyword evidence="6" id="KW-0472">Membrane</keyword>
<evidence type="ECO:0000313" key="13">
    <source>
        <dbReference type="Proteomes" id="UP001557470"/>
    </source>
</evidence>
<comment type="function">
    <text evidence="1">Component of the MICOS complex, a large protein complex of the mitochondrial inner membrane that plays crucial roles in the maintenance of crista junctions, inner membrane architecture, and formation of contact sites to the outer membrane.</text>
</comment>
<proteinExistence type="inferred from homology"/>
<keyword evidence="3" id="KW-0999">Mitochondrion inner membrane</keyword>
<reference evidence="12 13" key="1">
    <citation type="submission" date="2024-06" db="EMBL/GenBank/DDBJ databases">
        <authorList>
            <person name="Pan Q."/>
            <person name="Wen M."/>
            <person name="Jouanno E."/>
            <person name="Zahm M."/>
            <person name="Klopp C."/>
            <person name="Cabau C."/>
            <person name="Louis A."/>
            <person name="Berthelot C."/>
            <person name="Parey E."/>
            <person name="Roest Crollius H."/>
            <person name="Montfort J."/>
            <person name="Robinson-Rechavi M."/>
            <person name="Bouchez O."/>
            <person name="Lampietro C."/>
            <person name="Lopez Roques C."/>
            <person name="Donnadieu C."/>
            <person name="Postlethwait J."/>
            <person name="Bobe J."/>
            <person name="Verreycken H."/>
            <person name="Guiguen Y."/>
        </authorList>
    </citation>
    <scope>NUCLEOTIDE SEQUENCE [LARGE SCALE GENOMIC DNA]</scope>
    <source>
        <strain evidence="12">Up_M1</strain>
        <tissue evidence="12">Testis</tissue>
    </source>
</reference>
<keyword evidence="8" id="KW-0449">Lipoprotein</keyword>
<sequence>MGGSESTRRKVSFGLDEEEKVTVIQGVKLSGELLRRMREGTDSAGVPPTQPGPHRHEPGAGPGQTPAEAQNELRRKFEVERAHVQEQLARLAQRDAASGGRREAKDLDPAELLERGKSHEDMMNARQLAKQLKSKETELQHLATFYKEQLQILEKKNLDHYQQTTEQYQEAATKAEAHFQPRPTVSVCPELQAQVLLCYKDNQQQTLCCSRLAKQYMDCIQAAKKKLLINHG</sequence>
<evidence type="ECO:0000256" key="4">
    <source>
        <dbReference type="ARBA" id="ARBA00023054"/>
    </source>
</evidence>
<keyword evidence="2" id="KW-0519">Myristate</keyword>
<evidence type="ECO:0000256" key="5">
    <source>
        <dbReference type="ARBA" id="ARBA00023128"/>
    </source>
</evidence>
<keyword evidence="5" id="KW-0496">Mitochondrion</keyword>
<comment type="similarity">
    <text evidence="10">Belongs to the MICOS complex subunit Mic19 family. Metazoan Mic25 subfamily.</text>
</comment>
<evidence type="ECO:0000256" key="8">
    <source>
        <dbReference type="ARBA" id="ARBA00023288"/>
    </source>
</evidence>
<keyword evidence="7" id="KW-1015">Disulfide bond</keyword>
<gene>
    <name evidence="12" type="ORF">UPYG_G00161600</name>
</gene>
<feature type="region of interest" description="Disordered" evidence="11">
    <location>
        <begin position="91"/>
        <end position="117"/>
    </location>
</feature>
<name>A0ABD0WRU5_UMBPY</name>
<dbReference type="Pfam" id="PF05300">
    <property type="entry name" value="MIC19_MIC25"/>
    <property type="match status" value="1"/>
</dbReference>
<evidence type="ECO:0000256" key="11">
    <source>
        <dbReference type="SAM" id="MobiDB-lite"/>
    </source>
</evidence>
<keyword evidence="13" id="KW-1185">Reference proteome</keyword>
<dbReference type="AlphaFoldDB" id="A0ABD0WRU5"/>
<evidence type="ECO:0000313" key="12">
    <source>
        <dbReference type="EMBL" id="KAL0977815.1"/>
    </source>
</evidence>
<dbReference type="InterPro" id="IPR007964">
    <property type="entry name" value="MIC19/MIC25"/>
</dbReference>
<dbReference type="PANTHER" id="PTHR47609">
    <property type="entry name" value="MICOS COMPLEX SUBUNIT MIC25"/>
    <property type="match status" value="1"/>
</dbReference>
<evidence type="ECO:0000256" key="3">
    <source>
        <dbReference type="ARBA" id="ARBA00022792"/>
    </source>
</evidence>
<organism evidence="12 13">
    <name type="scientific">Umbra pygmaea</name>
    <name type="common">Eastern mudminnow</name>
    <dbReference type="NCBI Taxonomy" id="75934"/>
    <lineage>
        <taxon>Eukaryota</taxon>
        <taxon>Metazoa</taxon>
        <taxon>Chordata</taxon>
        <taxon>Craniata</taxon>
        <taxon>Vertebrata</taxon>
        <taxon>Euteleostomi</taxon>
        <taxon>Actinopterygii</taxon>
        <taxon>Neopterygii</taxon>
        <taxon>Teleostei</taxon>
        <taxon>Protacanthopterygii</taxon>
        <taxon>Esociformes</taxon>
        <taxon>Umbridae</taxon>
        <taxon>Umbra</taxon>
    </lineage>
</organism>
<evidence type="ECO:0000256" key="2">
    <source>
        <dbReference type="ARBA" id="ARBA00022707"/>
    </source>
</evidence>
<feature type="region of interest" description="Disordered" evidence="11">
    <location>
        <begin position="34"/>
        <end position="71"/>
    </location>
</feature>
<dbReference type="PANTHER" id="PTHR47609:SF1">
    <property type="entry name" value="MICOS COMPLEX SUBUNIT MIC25"/>
    <property type="match status" value="1"/>
</dbReference>
<protein>
    <recommendedName>
        <fullName evidence="14">Coiled-coil-helix-coiled-coil-helix domain containing 6b</fullName>
    </recommendedName>
</protein>